<dbReference type="RefSeq" id="WP_075775298.1">
    <property type="nucleotide sequence ID" value="NZ_CP019437.1"/>
</dbReference>
<evidence type="ECO:0008006" key="4">
    <source>
        <dbReference type="Google" id="ProtNLM"/>
    </source>
</evidence>
<feature type="region of interest" description="Disordered" evidence="1">
    <location>
        <begin position="1"/>
        <end position="24"/>
    </location>
</feature>
<dbReference type="EMBL" id="CP019437">
    <property type="protein sequence ID" value="AQS46536.1"/>
    <property type="molecule type" value="Genomic_DNA"/>
</dbReference>
<dbReference type="Gene3D" id="3.40.50.300">
    <property type="entry name" value="P-loop containing nucleotide triphosphate hydrolases"/>
    <property type="match status" value="1"/>
</dbReference>
<evidence type="ECO:0000256" key="1">
    <source>
        <dbReference type="SAM" id="MobiDB-lite"/>
    </source>
</evidence>
<reference evidence="2 3" key="1">
    <citation type="submission" date="2017-01" db="EMBL/GenBank/DDBJ databases">
        <title>The complete genome sequence of a sulfur-oxidizing marine bacterium Thioclava sp. 25B10_4T.</title>
        <authorList>
            <person name="Liu Y."/>
            <person name="Lai Q."/>
            <person name="Shao Z."/>
        </authorList>
    </citation>
    <scope>NUCLEOTIDE SEQUENCE [LARGE SCALE GENOMIC DNA]</scope>
    <source>
        <strain evidence="2 3">25B10_4</strain>
    </source>
</reference>
<evidence type="ECO:0000313" key="2">
    <source>
        <dbReference type="EMBL" id="AQS46536.1"/>
    </source>
</evidence>
<dbReference type="Proteomes" id="UP000185622">
    <property type="component" value="Chromosome"/>
</dbReference>
<accession>A0ABM6ICT9</accession>
<dbReference type="InterPro" id="IPR027417">
    <property type="entry name" value="P-loop_NTPase"/>
</dbReference>
<gene>
    <name evidence="2" type="ORF">BMG03_01015</name>
</gene>
<proteinExistence type="predicted"/>
<name>A0ABM6ICT9_9RHOB</name>
<evidence type="ECO:0000313" key="3">
    <source>
        <dbReference type="Proteomes" id="UP000185622"/>
    </source>
</evidence>
<protein>
    <recommendedName>
        <fullName evidence="4">TerL</fullName>
    </recommendedName>
</protein>
<organism evidence="2 3">
    <name type="scientific">Thioclava nitratireducens</name>
    <dbReference type="NCBI Taxonomy" id="1915078"/>
    <lineage>
        <taxon>Bacteria</taxon>
        <taxon>Pseudomonadati</taxon>
        <taxon>Pseudomonadota</taxon>
        <taxon>Alphaproteobacteria</taxon>
        <taxon>Rhodobacterales</taxon>
        <taxon>Paracoccaceae</taxon>
        <taxon>Thioclava</taxon>
    </lineage>
</organism>
<sequence>MSANFGAAIGGQGGDASQPEETDKGVWGDASISDVIEMDAKQAISMLEIEDGADKLDLDAPEEFPGPIAEAAYWDDGAVVGIQGPVGSGKTTTMLKSRLRRAMCMPRSVIDGRRHYKLTIVRATYRQLWSTTIPDFLKVYPKHLGDWSGGRGGPVSFVMIFDDGLDDPPPPGHEGEWSNEIFFTVEFMAFGDDIQGSMRGLQTTDMWLHEMDTNPVDVIVNGITRIGRYPGQAHFRGYSDELRDYGQMVGDFNAPEPDNWAVGLFHDEKKRAELMDLMNAELPEGATAIQISFYRQPGYGEEGAENLQNLGPTYYQKQIATMKLMGRGDQIDRLVYNKIVHTKAGEPVFQREFSRRVHVSDVPLTPWPGVPLRVGLDQGFKGAAVIGQVITEGTGRNQRVFWQILAELHYPDERLMARTFGTRLAELLETRFRTTRVEGGWGDMAGEHGASQAADENATWNRLVSRAAGFRIRPQRIGTNRITPRLEAVRAALEAPTSAGRVGLLIDPSCKLLIAGFEARYVWAFEVNQKGDKVKVPNKALTEANVMDALQYLLLSRVRGDGTTEPNTPEDRGLMGHNGGPSLSGDRGGLQTGHDVLDPYGE</sequence>
<keyword evidence="3" id="KW-1185">Reference proteome</keyword>
<feature type="region of interest" description="Disordered" evidence="1">
    <location>
        <begin position="560"/>
        <end position="602"/>
    </location>
</feature>